<dbReference type="EMBL" id="GBRH01265379">
    <property type="protein sequence ID" value="JAD32516.1"/>
    <property type="molecule type" value="Transcribed_RNA"/>
</dbReference>
<organism evidence="1">
    <name type="scientific">Arundo donax</name>
    <name type="common">Giant reed</name>
    <name type="synonym">Donax arundinaceus</name>
    <dbReference type="NCBI Taxonomy" id="35708"/>
    <lineage>
        <taxon>Eukaryota</taxon>
        <taxon>Viridiplantae</taxon>
        <taxon>Streptophyta</taxon>
        <taxon>Embryophyta</taxon>
        <taxon>Tracheophyta</taxon>
        <taxon>Spermatophyta</taxon>
        <taxon>Magnoliopsida</taxon>
        <taxon>Liliopsida</taxon>
        <taxon>Poales</taxon>
        <taxon>Poaceae</taxon>
        <taxon>PACMAD clade</taxon>
        <taxon>Arundinoideae</taxon>
        <taxon>Arundineae</taxon>
        <taxon>Arundo</taxon>
    </lineage>
</organism>
<dbReference type="AlphaFoldDB" id="A0A0A8Z138"/>
<name>A0A0A8Z138_ARUDO</name>
<reference evidence="1" key="2">
    <citation type="journal article" date="2015" name="Data Brief">
        <title>Shoot transcriptome of the giant reed, Arundo donax.</title>
        <authorList>
            <person name="Barrero R.A."/>
            <person name="Guerrero F.D."/>
            <person name="Moolhuijzen P."/>
            <person name="Goolsby J.A."/>
            <person name="Tidwell J."/>
            <person name="Bellgard S.E."/>
            <person name="Bellgard M.I."/>
        </authorList>
    </citation>
    <scope>NUCLEOTIDE SEQUENCE</scope>
    <source>
        <tissue evidence="1">Shoot tissue taken approximately 20 cm above the soil surface</tissue>
    </source>
</reference>
<proteinExistence type="predicted"/>
<protein>
    <submittedName>
        <fullName evidence="1">Uncharacterized protein</fullName>
    </submittedName>
</protein>
<sequence length="22" mass="2443">MSPYIDIVSGKCLALLLNLYCI</sequence>
<reference evidence="1" key="1">
    <citation type="submission" date="2014-09" db="EMBL/GenBank/DDBJ databases">
        <authorList>
            <person name="Magalhaes I.L.F."/>
            <person name="Oliveira U."/>
            <person name="Santos F.R."/>
            <person name="Vidigal T.H.D.A."/>
            <person name="Brescovit A.D."/>
            <person name="Santos A.J."/>
        </authorList>
    </citation>
    <scope>NUCLEOTIDE SEQUENCE</scope>
    <source>
        <tissue evidence="1">Shoot tissue taken approximately 20 cm above the soil surface</tissue>
    </source>
</reference>
<accession>A0A0A8Z138</accession>
<evidence type="ECO:0000313" key="1">
    <source>
        <dbReference type="EMBL" id="JAD32516.1"/>
    </source>
</evidence>